<dbReference type="AlphaFoldDB" id="A0A3R8JL06"/>
<name>A0A3R8JL06_9FIRM</name>
<comment type="caution">
    <text evidence="1">The sequence shown here is derived from an EMBL/GenBank/DDBJ whole genome shotgun (WGS) entry which is preliminary data.</text>
</comment>
<dbReference type="EMBL" id="RHJS01000002">
    <property type="protein sequence ID" value="RRK30929.1"/>
    <property type="molecule type" value="Genomic_DNA"/>
</dbReference>
<reference evidence="1" key="1">
    <citation type="submission" date="2018-10" db="EMBL/GenBank/DDBJ databases">
        <title>Schaedlerella arabinophila gen. nov. sp. nov., isolated from the mouse intestinal tract and comparative analysis with the genome of the closely related altered Schaedler flora strain ASF502.</title>
        <authorList>
            <person name="Miyake S."/>
            <person name="Soh M."/>
            <person name="Seedorf H."/>
        </authorList>
    </citation>
    <scope>NUCLEOTIDE SEQUENCE [LARGE SCALE GENOMIC DNA]</scope>
    <source>
        <strain evidence="1">DSM 106076</strain>
    </source>
</reference>
<gene>
    <name evidence="1" type="ORF">EBB54_05705</name>
</gene>
<dbReference type="RefSeq" id="WP_125126696.1">
    <property type="nucleotide sequence ID" value="NZ_RHJS01000002.1"/>
</dbReference>
<evidence type="ECO:0000313" key="1">
    <source>
        <dbReference type="EMBL" id="RRK30929.1"/>
    </source>
</evidence>
<organism evidence="1 2">
    <name type="scientific">Schaedlerella arabinosiphila</name>
    <dbReference type="NCBI Taxonomy" id="2044587"/>
    <lineage>
        <taxon>Bacteria</taxon>
        <taxon>Bacillati</taxon>
        <taxon>Bacillota</taxon>
        <taxon>Clostridia</taxon>
        <taxon>Lachnospirales</taxon>
        <taxon>Lachnospiraceae</taxon>
        <taxon>Schaedlerella</taxon>
    </lineage>
</organism>
<accession>A0A3R8JL06</accession>
<protein>
    <submittedName>
        <fullName evidence="1">Uncharacterized protein</fullName>
    </submittedName>
</protein>
<proteinExistence type="predicted"/>
<sequence length="68" mass="7753">MVIQKLNWKGCYFGGTSTMPVGSNAKRISEITEAFSKIDPNDKRTYDAPVDRFQEIMGPFRGGYMFRP</sequence>
<dbReference type="Proteomes" id="UP000274920">
    <property type="component" value="Unassembled WGS sequence"/>
</dbReference>
<keyword evidence="2" id="KW-1185">Reference proteome</keyword>
<evidence type="ECO:0000313" key="2">
    <source>
        <dbReference type="Proteomes" id="UP000274920"/>
    </source>
</evidence>